<proteinExistence type="inferred from homology"/>
<dbReference type="GO" id="GO:0141101">
    <property type="term" value="F:tRNA(Ser) (uridine(44)-2'-O-)-methyltransferase activity"/>
    <property type="evidence" value="ECO:0007669"/>
    <property type="project" value="UniProtKB-EC"/>
</dbReference>
<dbReference type="PANTHER" id="PTHR21210">
    <property type="entry name" value="TRNA (URACIL-O(2)-)-METHYLTRANSFERASE-RELATED"/>
    <property type="match status" value="1"/>
</dbReference>
<name>C5FKM0_ARTOC</name>
<feature type="region of interest" description="Disordered" evidence="12">
    <location>
        <begin position="1"/>
        <end position="22"/>
    </location>
</feature>
<gene>
    <name evidence="13" type="ORF">MCYG_03061</name>
</gene>
<dbReference type="HOGENOM" id="CLU_018580_0_0_1"/>
<keyword evidence="8 11" id="KW-0949">S-adenosyl-L-methionine</keyword>
<evidence type="ECO:0000313" key="14">
    <source>
        <dbReference type="Proteomes" id="UP000002035"/>
    </source>
</evidence>
<comment type="subcellular location">
    <subcellularLocation>
        <location evidence="1 11">Cytoplasm</location>
    </subcellularLocation>
</comment>
<evidence type="ECO:0000256" key="8">
    <source>
        <dbReference type="ARBA" id="ARBA00022691"/>
    </source>
</evidence>
<evidence type="ECO:0000256" key="3">
    <source>
        <dbReference type="ARBA" id="ARBA00012795"/>
    </source>
</evidence>
<evidence type="ECO:0000256" key="2">
    <source>
        <dbReference type="ARBA" id="ARBA00009056"/>
    </source>
</evidence>
<evidence type="ECO:0000256" key="5">
    <source>
        <dbReference type="ARBA" id="ARBA00022490"/>
    </source>
</evidence>
<evidence type="ECO:0000256" key="9">
    <source>
        <dbReference type="ARBA" id="ARBA00022694"/>
    </source>
</evidence>
<dbReference type="VEuPathDB" id="FungiDB:MCYG_03061"/>
<comment type="similarity">
    <text evidence="2 11">Belongs to the TRM44 family.</text>
</comment>
<sequence length="630" mass="69190">MPARKKKKNGERTSPADFAQSLQPSFLATDGEDWITAPSLSRPELSFSPAIFLSVSTHLLANPNLVSPSLFRADILHDSSGVLETASSDARGTEIEHGVRSPAPLPGFEPMRVVVRRLIPRNPNLDPTHDQTCHIYRGINGREDSQKTSYLAVYCPHATAEQDVPYYHPAVRGFALLYTHSDASGSGALSLHFLPFSSGIPATIPNRLHRTLLNLLSTHVRLASGPSATSHATGSQPRPFKDNLIPQHTVQNTYTRLKSKYAHSLVRNWVEVTEPSKHVFEDLSIAAFLIELWGIIYHLPTSAPTEDADAHVDVTRQEPPRRKVGFPGFVDIACGNGVLVYILLSEGYDGWGFDARSRKTWSIFPAWVQVRLKERICVPQPFKDVLPQNHGDSTDSGHFGSGTFIISNHADELTLWTPLLGVLSNPSQPLPFLAIPCCSHGLSGARYRYPPPKDSALKGSYGEAEEMESNPLDENEEGYHDQGPQPRSGDLKALRSKVLEARQNPGSTSSTYGSLTAKLVCIAKEVGYEVDRTLLRIPSTRNIGVIGGLKAWQAITPPPEQSNTSLGERLEGMTLDVDKRREKVQSVVERETSRDGGLVVSANSWLERSMGLVKGQGRGKLNDATNEHHN</sequence>
<dbReference type="RefSeq" id="XP_002847555.1">
    <property type="nucleotide sequence ID" value="XM_002847509.1"/>
</dbReference>
<evidence type="ECO:0000256" key="6">
    <source>
        <dbReference type="ARBA" id="ARBA00022603"/>
    </source>
</evidence>
<comment type="function">
    <text evidence="11">Adenosyl-L-methionine (AdoMet)-dependent tRNA (uracil-O(2)-)-methyltransferase.</text>
</comment>
<accession>C5FKM0</accession>
<evidence type="ECO:0000256" key="11">
    <source>
        <dbReference type="RuleBase" id="RU368004"/>
    </source>
</evidence>
<comment type="catalytic activity">
    <reaction evidence="10 11">
        <text>uridine(44) in tRNA(Ser) + S-adenosyl-L-methionine = 2'-O-methyluridine(44) in tRNA(Ser) + S-adenosyl-L-homocysteine + H(+)</text>
        <dbReference type="Rhea" id="RHEA:43100"/>
        <dbReference type="Rhea" id="RHEA-COMP:10339"/>
        <dbReference type="Rhea" id="RHEA-COMP:10340"/>
        <dbReference type="ChEBI" id="CHEBI:15378"/>
        <dbReference type="ChEBI" id="CHEBI:57856"/>
        <dbReference type="ChEBI" id="CHEBI:59789"/>
        <dbReference type="ChEBI" id="CHEBI:65315"/>
        <dbReference type="ChEBI" id="CHEBI:74478"/>
        <dbReference type="EC" id="2.1.1.211"/>
    </reaction>
</comment>
<dbReference type="Pfam" id="PF07757">
    <property type="entry name" value="AdoMet_MTase"/>
    <property type="match status" value="2"/>
</dbReference>
<keyword evidence="5 11" id="KW-0963">Cytoplasm</keyword>
<dbReference type="OMA" id="IREPNIN"/>
<keyword evidence="14" id="KW-1185">Reference proteome</keyword>
<keyword evidence="9 11" id="KW-0819">tRNA processing</keyword>
<dbReference type="GO" id="GO:0005737">
    <property type="term" value="C:cytoplasm"/>
    <property type="evidence" value="ECO:0007669"/>
    <property type="project" value="UniProtKB-SubCell"/>
</dbReference>
<dbReference type="OrthoDB" id="10047021at2759"/>
<evidence type="ECO:0000256" key="1">
    <source>
        <dbReference type="ARBA" id="ARBA00004496"/>
    </source>
</evidence>
<keyword evidence="7 11" id="KW-0808">Transferase</keyword>
<dbReference type="STRING" id="554155.C5FKM0"/>
<evidence type="ECO:0000256" key="12">
    <source>
        <dbReference type="SAM" id="MobiDB-lite"/>
    </source>
</evidence>
<evidence type="ECO:0000256" key="10">
    <source>
        <dbReference type="ARBA" id="ARBA00047957"/>
    </source>
</evidence>
<dbReference type="GO" id="GO:0030488">
    <property type="term" value="P:tRNA methylation"/>
    <property type="evidence" value="ECO:0007669"/>
    <property type="project" value="UniProtKB-UniRule"/>
</dbReference>
<protein>
    <recommendedName>
        <fullName evidence="4 11">tRNA (uracil-O(2)-)-methyltransferase</fullName>
        <ecNumber evidence="3 11">2.1.1.211</ecNumber>
    </recommendedName>
</protein>
<feature type="region of interest" description="Disordered" evidence="12">
    <location>
        <begin position="453"/>
        <end position="490"/>
    </location>
</feature>
<dbReference type="AlphaFoldDB" id="C5FKM0"/>
<reference evidence="14" key="1">
    <citation type="journal article" date="2012" name="MBio">
        <title>Comparative genome analysis of Trichophyton rubrum and related dermatophytes reveals candidate genes involved in infection.</title>
        <authorList>
            <person name="Martinez D.A."/>
            <person name="Oliver B.G."/>
            <person name="Graeser Y."/>
            <person name="Goldberg J.M."/>
            <person name="Li W."/>
            <person name="Martinez-Rossi N.M."/>
            <person name="Monod M."/>
            <person name="Shelest E."/>
            <person name="Barton R.C."/>
            <person name="Birch E."/>
            <person name="Brakhage A.A."/>
            <person name="Chen Z."/>
            <person name="Gurr S.J."/>
            <person name="Heiman D."/>
            <person name="Heitman J."/>
            <person name="Kosti I."/>
            <person name="Rossi A."/>
            <person name="Saif S."/>
            <person name="Samalova M."/>
            <person name="Saunders C.W."/>
            <person name="Shea T."/>
            <person name="Summerbell R.C."/>
            <person name="Xu J."/>
            <person name="Young S."/>
            <person name="Zeng Q."/>
            <person name="Birren B.W."/>
            <person name="Cuomo C.A."/>
            <person name="White T.C."/>
        </authorList>
    </citation>
    <scope>NUCLEOTIDE SEQUENCE [LARGE SCALE GENOMIC DNA]</scope>
    <source>
        <strain evidence="14">ATCC MYA-4605 / CBS 113480</strain>
    </source>
</reference>
<dbReference type="PANTHER" id="PTHR21210:SF0">
    <property type="entry name" value="TRNA (URACIL-O(2)-)-METHYLTRANSFERASE-RELATED"/>
    <property type="match status" value="1"/>
</dbReference>
<evidence type="ECO:0000256" key="4">
    <source>
        <dbReference type="ARBA" id="ARBA00017788"/>
    </source>
</evidence>
<dbReference type="EMBL" id="DS995703">
    <property type="protein sequence ID" value="EEQ30242.1"/>
    <property type="molecule type" value="Genomic_DNA"/>
</dbReference>
<dbReference type="GeneID" id="9225082"/>
<dbReference type="Proteomes" id="UP000002035">
    <property type="component" value="Unassembled WGS sequence"/>
</dbReference>
<organism evidence="13 14">
    <name type="scientific">Arthroderma otae (strain ATCC MYA-4605 / CBS 113480)</name>
    <name type="common">Microsporum canis</name>
    <dbReference type="NCBI Taxonomy" id="554155"/>
    <lineage>
        <taxon>Eukaryota</taxon>
        <taxon>Fungi</taxon>
        <taxon>Dikarya</taxon>
        <taxon>Ascomycota</taxon>
        <taxon>Pezizomycotina</taxon>
        <taxon>Eurotiomycetes</taxon>
        <taxon>Eurotiomycetidae</taxon>
        <taxon>Onygenales</taxon>
        <taxon>Arthrodermataceae</taxon>
        <taxon>Microsporum</taxon>
    </lineage>
</organism>
<dbReference type="eggNOG" id="KOG3790">
    <property type="taxonomic scope" value="Eukaryota"/>
</dbReference>
<keyword evidence="6 11" id="KW-0489">Methyltransferase</keyword>
<evidence type="ECO:0000256" key="7">
    <source>
        <dbReference type="ARBA" id="ARBA00022679"/>
    </source>
</evidence>
<feature type="compositionally biased region" description="Acidic residues" evidence="12">
    <location>
        <begin position="463"/>
        <end position="476"/>
    </location>
</feature>
<dbReference type="EC" id="2.1.1.211" evidence="3 11"/>
<dbReference type="InterPro" id="IPR011671">
    <property type="entry name" value="tRNA_uracil_MeTrfase"/>
</dbReference>
<evidence type="ECO:0000313" key="13">
    <source>
        <dbReference type="EMBL" id="EEQ30242.1"/>
    </source>
</evidence>